<evidence type="ECO:0000313" key="2">
    <source>
        <dbReference type="EMBL" id="AMQ17914.1"/>
    </source>
</evidence>
<dbReference type="STRING" id="53952.A0127_01365"/>
<keyword evidence="1" id="KW-0812">Transmembrane</keyword>
<feature type="transmembrane region" description="Helical" evidence="1">
    <location>
        <begin position="7"/>
        <end position="26"/>
    </location>
</feature>
<dbReference type="PANTHER" id="PTHR42241">
    <property type="entry name" value="HYPOTHETICAL MEMBRANE PROTEIN, CONSERVED, DUF998 FAMILY"/>
    <property type="match status" value="1"/>
</dbReference>
<accession>A0A142CT12</accession>
<evidence type="ECO:0000313" key="3">
    <source>
        <dbReference type="Proteomes" id="UP000073604"/>
    </source>
</evidence>
<feature type="transmembrane region" description="Helical" evidence="1">
    <location>
        <begin position="137"/>
        <end position="155"/>
    </location>
</feature>
<keyword evidence="3" id="KW-1185">Reference proteome</keyword>
<dbReference type="OrthoDB" id="103507at2157"/>
<sequence length="188" mass="20704">MKRSQLLVGLIAPLVAYSGILTAIYVNRSWWKLTDNAISDLGKIGLPHNWLLNVPLVITAVLAIYYALGLLDMAGNSIEKAGIWVLIAGFVFLALIGLFPEGTLPHYYVSWGFFLTAGFGLLIAGIGMGLSGNRKMLYFTVVLFVLAWVLAIWAMRTFKGVAIPEFIGALAVTVWHYAVLSKIWDKTR</sequence>
<dbReference type="KEGG" id="tpep:A0127_01365"/>
<dbReference type="Pfam" id="PF06197">
    <property type="entry name" value="DUF998"/>
    <property type="match status" value="1"/>
</dbReference>
<evidence type="ECO:0008006" key="4">
    <source>
        <dbReference type="Google" id="ProtNLM"/>
    </source>
</evidence>
<dbReference type="EMBL" id="CP014750">
    <property type="protein sequence ID" value="AMQ17914.1"/>
    <property type="molecule type" value="Genomic_DNA"/>
</dbReference>
<proteinExistence type="predicted"/>
<name>A0A142CT12_9EURY</name>
<keyword evidence="1" id="KW-1133">Transmembrane helix</keyword>
<dbReference type="InterPro" id="IPR009339">
    <property type="entry name" value="DUF998"/>
</dbReference>
<gene>
    <name evidence="2" type="ORF">A0127_01365</name>
</gene>
<feature type="transmembrane region" description="Helical" evidence="1">
    <location>
        <begin position="161"/>
        <end position="180"/>
    </location>
</feature>
<dbReference type="AlphaFoldDB" id="A0A142CT12"/>
<reference evidence="3" key="1">
    <citation type="submission" date="2016-03" db="EMBL/GenBank/DDBJ databases">
        <authorList>
            <person name="Oger P.M."/>
        </authorList>
    </citation>
    <scope>NUCLEOTIDE SEQUENCE [LARGE SCALE GENOMIC DNA]</scope>
    <source>
        <strain evidence="3">OG-1</strain>
    </source>
</reference>
<feature type="transmembrane region" description="Helical" evidence="1">
    <location>
        <begin position="111"/>
        <end position="130"/>
    </location>
</feature>
<protein>
    <recommendedName>
        <fullName evidence="4">DUF998 domain-containing protein</fullName>
    </recommendedName>
</protein>
<dbReference type="Proteomes" id="UP000073604">
    <property type="component" value="Chromosome"/>
</dbReference>
<keyword evidence="1" id="KW-0472">Membrane</keyword>
<dbReference type="PANTHER" id="PTHR42241:SF2">
    <property type="entry name" value="HYPOTHETICAL MEMBRANE PROTEIN, CONSERVED, DUF998 FAMILY"/>
    <property type="match status" value="1"/>
</dbReference>
<organism evidence="2 3">
    <name type="scientific">Thermococcus peptonophilus</name>
    <dbReference type="NCBI Taxonomy" id="53952"/>
    <lineage>
        <taxon>Archaea</taxon>
        <taxon>Methanobacteriati</taxon>
        <taxon>Methanobacteriota</taxon>
        <taxon>Thermococci</taxon>
        <taxon>Thermococcales</taxon>
        <taxon>Thermococcaceae</taxon>
        <taxon>Thermococcus</taxon>
    </lineage>
</organism>
<feature type="transmembrane region" description="Helical" evidence="1">
    <location>
        <begin position="81"/>
        <end position="99"/>
    </location>
</feature>
<feature type="transmembrane region" description="Helical" evidence="1">
    <location>
        <begin position="50"/>
        <end position="69"/>
    </location>
</feature>
<evidence type="ECO:0000256" key="1">
    <source>
        <dbReference type="SAM" id="Phobius"/>
    </source>
</evidence>